<evidence type="ECO:0000313" key="17">
    <source>
        <dbReference type="Proteomes" id="UP001054902"/>
    </source>
</evidence>
<dbReference type="SMART" id="SM01130">
    <property type="entry name" value="DHDPS"/>
    <property type="match status" value="1"/>
</dbReference>
<dbReference type="NCBIfam" id="TIGR00674">
    <property type="entry name" value="dapA"/>
    <property type="match status" value="1"/>
</dbReference>
<dbReference type="GO" id="GO:0008840">
    <property type="term" value="F:4-hydroxy-tetrahydrodipicolinate synthase activity"/>
    <property type="evidence" value="ECO:0007669"/>
    <property type="project" value="UniProtKB-EC"/>
</dbReference>
<evidence type="ECO:0000256" key="9">
    <source>
        <dbReference type="ARBA" id="ARBA00023239"/>
    </source>
</evidence>
<feature type="binding site" evidence="14">
    <location>
        <position position="94"/>
    </location>
    <ligand>
        <name>pyruvate</name>
        <dbReference type="ChEBI" id="CHEBI:15361"/>
    </ligand>
</feature>
<accession>A0AAD3CLU8</accession>
<dbReference type="PANTHER" id="PTHR12128">
    <property type="entry name" value="DIHYDRODIPICOLINATE SYNTHASE"/>
    <property type="match status" value="1"/>
</dbReference>
<dbReference type="InterPro" id="IPR002220">
    <property type="entry name" value="DapA-like"/>
</dbReference>
<keyword evidence="17" id="KW-1185">Reference proteome</keyword>
<evidence type="ECO:0000256" key="11">
    <source>
        <dbReference type="ARBA" id="ARBA00047836"/>
    </source>
</evidence>
<evidence type="ECO:0000256" key="2">
    <source>
        <dbReference type="ARBA" id="ARBA00005120"/>
    </source>
</evidence>
<keyword evidence="5" id="KW-0963">Cytoplasm</keyword>
<evidence type="ECO:0000256" key="13">
    <source>
        <dbReference type="PIRSR" id="PIRSR001365-1"/>
    </source>
</evidence>
<evidence type="ECO:0000256" key="1">
    <source>
        <dbReference type="ARBA" id="ARBA00003294"/>
    </source>
</evidence>
<dbReference type="PANTHER" id="PTHR12128:SF66">
    <property type="entry name" value="4-HYDROXY-2-OXOGLUTARATE ALDOLASE, MITOCHONDRIAL"/>
    <property type="match status" value="1"/>
</dbReference>
<proteinExistence type="inferred from homology"/>
<evidence type="ECO:0000256" key="6">
    <source>
        <dbReference type="ARBA" id="ARBA00022605"/>
    </source>
</evidence>
<dbReference type="InterPro" id="IPR020625">
    <property type="entry name" value="Schiff_base-form_aldolases_AS"/>
</dbReference>
<comment type="catalytic activity">
    <reaction evidence="11">
        <text>L-aspartate 4-semialdehyde + pyruvate = (2S,4S)-4-hydroxy-2,3,4,5-tetrahydrodipicolinate + H2O + H(+)</text>
        <dbReference type="Rhea" id="RHEA:34171"/>
        <dbReference type="ChEBI" id="CHEBI:15361"/>
        <dbReference type="ChEBI" id="CHEBI:15377"/>
        <dbReference type="ChEBI" id="CHEBI:15378"/>
        <dbReference type="ChEBI" id="CHEBI:67139"/>
        <dbReference type="ChEBI" id="CHEBI:537519"/>
        <dbReference type="EC" id="4.3.3.7"/>
    </reaction>
</comment>
<dbReference type="Gene3D" id="3.20.20.70">
    <property type="entry name" value="Aldolase class I"/>
    <property type="match status" value="1"/>
</dbReference>
<keyword evidence="15" id="KW-0732">Signal</keyword>
<feature type="signal peptide" evidence="15">
    <location>
        <begin position="1"/>
        <end position="21"/>
    </location>
</feature>
<dbReference type="EC" id="4.3.3.7" evidence="4"/>
<evidence type="ECO:0000256" key="4">
    <source>
        <dbReference type="ARBA" id="ARBA00012086"/>
    </source>
</evidence>
<comment type="caution">
    <text evidence="16">The sequence shown here is derived from an EMBL/GenBank/DDBJ whole genome shotgun (WGS) entry which is preliminary data.</text>
</comment>
<keyword evidence="10" id="KW-0704">Schiff base</keyword>
<evidence type="ECO:0000256" key="7">
    <source>
        <dbReference type="ARBA" id="ARBA00022915"/>
    </source>
</evidence>
<dbReference type="HAMAP" id="MF_00418">
    <property type="entry name" value="DapA"/>
    <property type="match status" value="1"/>
</dbReference>
<dbReference type="GO" id="GO:0019877">
    <property type="term" value="P:diaminopimelate biosynthetic process"/>
    <property type="evidence" value="ECO:0007669"/>
    <property type="project" value="UniProtKB-KW"/>
</dbReference>
<dbReference type="Proteomes" id="UP001054902">
    <property type="component" value="Unassembled WGS sequence"/>
</dbReference>
<reference evidence="16 17" key="1">
    <citation type="journal article" date="2021" name="Sci. Rep.">
        <title>The genome of the diatom Chaetoceros tenuissimus carries an ancient integrated fragment of an extant virus.</title>
        <authorList>
            <person name="Hongo Y."/>
            <person name="Kimura K."/>
            <person name="Takaki Y."/>
            <person name="Yoshida Y."/>
            <person name="Baba S."/>
            <person name="Kobayashi G."/>
            <person name="Nagasaki K."/>
            <person name="Hano T."/>
            <person name="Tomaru Y."/>
        </authorList>
    </citation>
    <scope>NUCLEOTIDE SEQUENCE [LARGE SCALE GENOMIC DNA]</scope>
    <source>
        <strain evidence="16 17">NIES-3715</strain>
    </source>
</reference>
<evidence type="ECO:0000256" key="5">
    <source>
        <dbReference type="ARBA" id="ARBA00022490"/>
    </source>
</evidence>
<feature type="active site" description="Proton donor/acceptor" evidence="13">
    <location>
        <position position="181"/>
    </location>
</feature>
<name>A0AAD3CLU8_9STRA</name>
<dbReference type="PIRSF" id="PIRSF001365">
    <property type="entry name" value="DHDPS"/>
    <property type="match status" value="1"/>
</dbReference>
<keyword evidence="6" id="KW-0028">Amino-acid biosynthesis</keyword>
<evidence type="ECO:0000256" key="8">
    <source>
        <dbReference type="ARBA" id="ARBA00023154"/>
    </source>
</evidence>
<comment type="similarity">
    <text evidence="3 12">Belongs to the DapA family.</text>
</comment>
<feature type="binding site" evidence="14">
    <location>
        <position position="257"/>
    </location>
    <ligand>
        <name>pyruvate</name>
        <dbReference type="ChEBI" id="CHEBI:15361"/>
    </ligand>
</feature>
<evidence type="ECO:0000256" key="14">
    <source>
        <dbReference type="PIRSR" id="PIRSR001365-2"/>
    </source>
</evidence>
<keyword evidence="8" id="KW-0457">Lysine biosynthesis</keyword>
<dbReference type="GO" id="GO:0009089">
    <property type="term" value="P:lysine biosynthetic process via diaminopimelate"/>
    <property type="evidence" value="ECO:0007669"/>
    <property type="project" value="InterPro"/>
</dbReference>
<evidence type="ECO:0000313" key="16">
    <source>
        <dbReference type="EMBL" id="GFH48341.1"/>
    </source>
</evidence>
<gene>
    <name evidence="16" type="ORF">CTEN210_04817</name>
</gene>
<comment type="function">
    <text evidence="1">Catalyzes the condensation of (S)-aspartate-beta-semialdehyde [(S)-ASA] and pyruvate to 4-hydroxy-tetrahydrodipicolinate (HTPA).</text>
</comment>
<keyword evidence="9 12" id="KW-0456">Lyase</keyword>
<evidence type="ECO:0000256" key="15">
    <source>
        <dbReference type="SAM" id="SignalP"/>
    </source>
</evidence>
<evidence type="ECO:0000256" key="12">
    <source>
        <dbReference type="PIRNR" id="PIRNR001365"/>
    </source>
</evidence>
<dbReference type="AlphaFoldDB" id="A0AAD3CLU8"/>
<keyword evidence="7" id="KW-0220">Diaminopimelate biosynthesis</keyword>
<dbReference type="EMBL" id="BLLK01000027">
    <property type="protein sequence ID" value="GFH48341.1"/>
    <property type="molecule type" value="Genomic_DNA"/>
</dbReference>
<feature type="chain" id="PRO_5042047229" description="4-hydroxy-tetrahydrodipicolinate synthase" evidence="15">
    <location>
        <begin position="22"/>
        <end position="346"/>
    </location>
</feature>
<comment type="pathway">
    <text evidence="2">Amino-acid biosynthesis; L-lysine biosynthesis via DAP pathway; (S)-tetrahydrodipicolinate from L-aspartate: step 3/4.</text>
</comment>
<feature type="active site" description="Schiff-base intermediate with substrate" evidence="13">
    <location>
        <position position="210"/>
    </location>
</feature>
<dbReference type="PRINTS" id="PR00146">
    <property type="entry name" value="DHPICSNTHASE"/>
</dbReference>
<organism evidence="16 17">
    <name type="scientific">Chaetoceros tenuissimus</name>
    <dbReference type="NCBI Taxonomy" id="426638"/>
    <lineage>
        <taxon>Eukaryota</taxon>
        <taxon>Sar</taxon>
        <taxon>Stramenopiles</taxon>
        <taxon>Ochrophyta</taxon>
        <taxon>Bacillariophyta</taxon>
        <taxon>Coscinodiscophyceae</taxon>
        <taxon>Chaetocerotophycidae</taxon>
        <taxon>Chaetocerotales</taxon>
        <taxon>Chaetocerotaceae</taxon>
        <taxon>Chaetoceros</taxon>
    </lineage>
</organism>
<dbReference type="SUPFAM" id="SSF51569">
    <property type="entry name" value="Aldolase"/>
    <property type="match status" value="1"/>
</dbReference>
<evidence type="ECO:0000256" key="10">
    <source>
        <dbReference type="ARBA" id="ARBA00023270"/>
    </source>
</evidence>
<dbReference type="InterPro" id="IPR013785">
    <property type="entry name" value="Aldolase_TIM"/>
</dbReference>
<sequence length="346" mass="37057">MITRITCTAIFTTLLCTSTNAFSNVGIQRSGKIISKTQVKASNSAEPIPLKKGSTVALVTPFLPNGDIDQEGLRTLFRFHKENQTDGLCVLGTTGEASLLTMEERKIVLDIAVEECKGTIPLLIGTGAINPVEVKEMTLQAMDCGADAALVVSPPYIKPPQRGLVDHFTNIAKLGLPVVVYNVPGRTGVDVTPASIGLCSQMHENIVGVKEATGDVSRVKAIRDVEKEINVGRELLLYSGDDSTEAEFVLSGGDGCISVTANVAPKQMHDMMMAALDGNRDETMRINETLKSIHSDIFCESNPIPAKWAMKRLGKIDNAICRPPLAELDEKFHSVVEAALGGAGLI</sequence>
<dbReference type="PROSITE" id="PS00666">
    <property type="entry name" value="DHDPS_2"/>
    <property type="match status" value="1"/>
</dbReference>
<evidence type="ECO:0000256" key="3">
    <source>
        <dbReference type="ARBA" id="ARBA00007592"/>
    </source>
</evidence>
<protein>
    <recommendedName>
        <fullName evidence="4">4-hydroxy-tetrahydrodipicolinate synthase</fullName>
        <ecNumber evidence="4">4.3.3.7</ecNumber>
    </recommendedName>
</protein>
<dbReference type="Pfam" id="PF00701">
    <property type="entry name" value="DHDPS"/>
    <property type="match status" value="1"/>
</dbReference>
<dbReference type="InterPro" id="IPR005263">
    <property type="entry name" value="DapA"/>
</dbReference>
<dbReference type="CDD" id="cd00950">
    <property type="entry name" value="DHDPS"/>
    <property type="match status" value="1"/>
</dbReference>